<dbReference type="RefSeq" id="WP_069854383.1">
    <property type="nucleotide sequence ID" value="NZ_LNPX01000004.1"/>
</dbReference>
<organism evidence="1 2">
    <name type="scientific">Staphylococcus equorum</name>
    <dbReference type="NCBI Taxonomy" id="246432"/>
    <lineage>
        <taxon>Bacteria</taxon>
        <taxon>Bacillati</taxon>
        <taxon>Bacillota</taxon>
        <taxon>Bacilli</taxon>
        <taxon>Bacillales</taxon>
        <taxon>Staphylococcaceae</taxon>
        <taxon>Staphylococcus</taxon>
    </lineage>
</organism>
<protein>
    <submittedName>
        <fullName evidence="1">Uncharacterized protein</fullName>
    </submittedName>
</protein>
<reference evidence="2" key="1">
    <citation type="submission" date="2015-11" db="EMBL/GenBank/DDBJ databases">
        <title>Genomic diversity of Staphylococcus saprophyticus strains from urinary tract infections, animal surfaces, and fermented foods.</title>
        <authorList>
            <person name="Wolfe B.E."/>
        </authorList>
    </citation>
    <scope>NUCLEOTIDE SEQUENCE [LARGE SCALE GENOMIC DNA]</scope>
    <source>
        <strain evidence="2">738_7</strain>
    </source>
</reference>
<comment type="caution">
    <text evidence="1">The sequence shown here is derived from an EMBL/GenBank/DDBJ whole genome shotgun (WGS) entry which is preliminary data.</text>
</comment>
<gene>
    <name evidence="1" type="ORF">ASS94_01255</name>
</gene>
<accession>A0AAP7LV01</accession>
<sequence length="80" mass="9507">MKLYTVFFTETYGEYGLVGNYSSKANAEKGIEEAMRLYHGSDYVEKAWEREYDDMGYERIEDEYLMIETELDKDAHILLQ</sequence>
<proteinExistence type="predicted"/>
<evidence type="ECO:0000313" key="1">
    <source>
        <dbReference type="EMBL" id="OEK58982.1"/>
    </source>
</evidence>
<dbReference type="Proteomes" id="UP000095464">
    <property type="component" value="Unassembled WGS sequence"/>
</dbReference>
<dbReference type="EMBL" id="LNPX01000004">
    <property type="protein sequence ID" value="OEK58982.1"/>
    <property type="molecule type" value="Genomic_DNA"/>
</dbReference>
<dbReference type="AlphaFoldDB" id="A0AAP7LV01"/>
<evidence type="ECO:0000313" key="2">
    <source>
        <dbReference type="Proteomes" id="UP000095464"/>
    </source>
</evidence>
<name>A0AAP7LV01_9STAP</name>